<accession>A0A369BHG8</accession>
<comment type="caution">
    <text evidence="1">The sequence shown here is derived from an EMBL/GenBank/DDBJ whole genome shotgun (WGS) entry which is preliminary data.</text>
</comment>
<protein>
    <submittedName>
        <fullName evidence="1">Uncharacterized protein</fullName>
    </submittedName>
</protein>
<sequence length="85" mass="9675">MEIDFDIKTNAWPYPVNIYLHSQGEGHYLSVQDLNEEETSFLSVLVEGYIPPEESILDGAKRICKELKGELPNVILAKFCNQYGI</sequence>
<evidence type="ECO:0000313" key="2">
    <source>
        <dbReference type="Proteomes" id="UP000253034"/>
    </source>
</evidence>
<gene>
    <name evidence="1" type="ORF">DFR58_10153</name>
</gene>
<reference evidence="1 2" key="1">
    <citation type="submission" date="2018-07" db="EMBL/GenBank/DDBJ databases">
        <title>Genomic Encyclopedia of Type Strains, Phase IV (KMG-IV): sequencing the most valuable type-strain genomes for metagenomic binning, comparative biology and taxonomic classification.</title>
        <authorList>
            <person name="Goeker M."/>
        </authorList>
    </citation>
    <scope>NUCLEOTIDE SEQUENCE [LARGE SCALE GENOMIC DNA]</scope>
    <source>
        <strain evidence="1 2">DSM 27016</strain>
    </source>
</reference>
<dbReference type="AlphaFoldDB" id="A0A369BHG8"/>
<proteinExistence type="predicted"/>
<name>A0A369BHG8_9FIRM</name>
<dbReference type="Proteomes" id="UP000253034">
    <property type="component" value="Unassembled WGS sequence"/>
</dbReference>
<keyword evidence="2" id="KW-1185">Reference proteome</keyword>
<dbReference type="EMBL" id="QPJT01000001">
    <property type="protein sequence ID" value="RCX20851.1"/>
    <property type="molecule type" value="Genomic_DNA"/>
</dbReference>
<dbReference type="RefSeq" id="WP_114295809.1">
    <property type="nucleotide sequence ID" value="NZ_QPJT01000001.1"/>
</dbReference>
<organism evidence="1 2">
    <name type="scientific">Anaerobacterium chartisolvens</name>
    <dbReference type="NCBI Taxonomy" id="1297424"/>
    <lineage>
        <taxon>Bacteria</taxon>
        <taxon>Bacillati</taxon>
        <taxon>Bacillota</taxon>
        <taxon>Clostridia</taxon>
        <taxon>Eubacteriales</taxon>
        <taxon>Oscillospiraceae</taxon>
        <taxon>Anaerobacterium</taxon>
    </lineage>
</organism>
<evidence type="ECO:0000313" key="1">
    <source>
        <dbReference type="EMBL" id="RCX20851.1"/>
    </source>
</evidence>